<reference evidence="7" key="1">
    <citation type="submission" date="2023-07" db="EMBL/GenBank/DDBJ databases">
        <title>Comparative genomics of wheat-associated soil bacteria to identify genetic determinants of phenazine resistance.</title>
        <authorList>
            <person name="Mouncey N."/>
        </authorList>
    </citation>
    <scope>NUCLEOTIDE SEQUENCE</scope>
    <source>
        <strain evidence="7">V4I22</strain>
    </source>
</reference>
<feature type="compositionally biased region" description="Basic and acidic residues" evidence="5">
    <location>
        <begin position="419"/>
        <end position="429"/>
    </location>
</feature>
<evidence type="ECO:0000256" key="1">
    <source>
        <dbReference type="ARBA" id="ARBA00001947"/>
    </source>
</evidence>
<sequence length="441" mass="46290">MTSPASQDATDAVRDLVRDLVRIPSVNPRGAPGDGGETAVAARVRDWLGRHGVRAELHEVLPGRCNVVAVVPGRDPAAVLLESHLDTVETDGMTVPPHDGEVRDGRLYGRGACDAKGPLAAFMLAAAELARGGPPPLTVVLAGVCDEEHAYRGVLHLLETLADRRVVGALVGEPTGLVPATAHKGVVRYTVRTTGRPGHSSRPEEAVNAISLMAPVIAHLAATRPAVAPHPLLGAATRSVTRVRGGTGPNTIPGSCEVDIDRRTLPGEDPEVVWQQDRDELTALGTEVDPPFTVDPALDTPPDIPVVTALCDALAAHGRPRDLQGMPFGTDASKLARAGIPSVVFGPGSVTDAHAAAESVDLAEVELAARIVAATIRETGKRLHERSLSSVDVPPPERARRDSSADDALPRAAASADKPSQERVRKVSHADTPPQWQRPCN</sequence>
<dbReference type="InterPro" id="IPR036264">
    <property type="entry name" value="Bact_exopeptidase_dim_dom"/>
</dbReference>
<feature type="compositionally biased region" description="Basic and acidic residues" evidence="5">
    <location>
        <begin position="395"/>
        <end position="404"/>
    </location>
</feature>
<evidence type="ECO:0000256" key="5">
    <source>
        <dbReference type="SAM" id="MobiDB-lite"/>
    </source>
</evidence>
<dbReference type="GO" id="GO:0008777">
    <property type="term" value="F:acetylornithine deacetylase activity"/>
    <property type="evidence" value="ECO:0007669"/>
    <property type="project" value="UniProtKB-EC"/>
</dbReference>
<dbReference type="PANTHER" id="PTHR43808">
    <property type="entry name" value="ACETYLORNITHINE DEACETYLASE"/>
    <property type="match status" value="1"/>
</dbReference>
<dbReference type="RefSeq" id="WP_306981678.1">
    <property type="nucleotide sequence ID" value="NZ_JAUSZV010000005.1"/>
</dbReference>
<evidence type="ECO:0000313" key="8">
    <source>
        <dbReference type="Proteomes" id="UP001234216"/>
    </source>
</evidence>
<dbReference type="EMBL" id="JAUSZV010000005">
    <property type="protein sequence ID" value="MDQ0910762.1"/>
    <property type="molecule type" value="Genomic_DNA"/>
</dbReference>
<feature type="region of interest" description="Disordered" evidence="5">
    <location>
        <begin position="244"/>
        <end position="263"/>
    </location>
</feature>
<dbReference type="Pfam" id="PF01546">
    <property type="entry name" value="Peptidase_M20"/>
    <property type="match status" value="1"/>
</dbReference>
<evidence type="ECO:0000256" key="4">
    <source>
        <dbReference type="ARBA" id="ARBA00022833"/>
    </source>
</evidence>
<evidence type="ECO:0000259" key="6">
    <source>
        <dbReference type="Pfam" id="PF07687"/>
    </source>
</evidence>
<evidence type="ECO:0000256" key="3">
    <source>
        <dbReference type="ARBA" id="ARBA00022801"/>
    </source>
</evidence>
<dbReference type="Pfam" id="PF07687">
    <property type="entry name" value="M20_dimer"/>
    <property type="match status" value="1"/>
</dbReference>
<dbReference type="AlphaFoldDB" id="A0AAW8FNW6"/>
<proteinExistence type="predicted"/>
<dbReference type="GO" id="GO:0046872">
    <property type="term" value="F:metal ion binding"/>
    <property type="evidence" value="ECO:0007669"/>
    <property type="project" value="UniProtKB-KW"/>
</dbReference>
<comment type="caution">
    <text evidence="7">The sequence shown here is derived from an EMBL/GenBank/DDBJ whole genome shotgun (WGS) entry which is preliminary data.</text>
</comment>
<keyword evidence="3 7" id="KW-0378">Hydrolase</keyword>
<dbReference type="Gene3D" id="3.40.630.10">
    <property type="entry name" value="Zn peptidases"/>
    <property type="match status" value="2"/>
</dbReference>
<feature type="region of interest" description="Disordered" evidence="5">
    <location>
        <begin position="382"/>
        <end position="441"/>
    </location>
</feature>
<keyword evidence="4" id="KW-0862">Zinc</keyword>
<accession>A0AAW8FNW6</accession>
<protein>
    <submittedName>
        <fullName evidence="7">Acetylornithine deacetylase</fullName>
        <ecNumber evidence="7">3.5.1.16</ecNumber>
    </submittedName>
</protein>
<evidence type="ECO:0000256" key="2">
    <source>
        <dbReference type="ARBA" id="ARBA00022723"/>
    </source>
</evidence>
<dbReference type="EC" id="3.5.1.16" evidence="7"/>
<dbReference type="PROSITE" id="PS00758">
    <property type="entry name" value="ARGE_DAPE_CPG2_1"/>
    <property type="match status" value="1"/>
</dbReference>
<gene>
    <name evidence="7" type="ORF">QFZ22_006747</name>
</gene>
<evidence type="ECO:0000313" key="7">
    <source>
        <dbReference type="EMBL" id="MDQ0910762.1"/>
    </source>
</evidence>
<dbReference type="Gene3D" id="3.30.70.360">
    <property type="match status" value="1"/>
</dbReference>
<comment type="cofactor">
    <cofactor evidence="1">
        <name>Zn(2+)</name>
        <dbReference type="ChEBI" id="CHEBI:29105"/>
    </cofactor>
</comment>
<dbReference type="SUPFAM" id="SSF53187">
    <property type="entry name" value="Zn-dependent exopeptidases"/>
    <property type="match status" value="1"/>
</dbReference>
<dbReference type="SUPFAM" id="SSF55031">
    <property type="entry name" value="Bacterial exopeptidase dimerisation domain"/>
    <property type="match status" value="1"/>
</dbReference>
<keyword evidence="2" id="KW-0479">Metal-binding</keyword>
<feature type="domain" description="Peptidase M20 dimerisation" evidence="6">
    <location>
        <begin position="181"/>
        <end position="281"/>
    </location>
</feature>
<feature type="compositionally biased region" description="Low complexity" evidence="5">
    <location>
        <begin position="406"/>
        <end position="417"/>
    </location>
</feature>
<organism evidence="7 8">
    <name type="scientific">Streptomyces canus</name>
    <dbReference type="NCBI Taxonomy" id="58343"/>
    <lineage>
        <taxon>Bacteria</taxon>
        <taxon>Bacillati</taxon>
        <taxon>Actinomycetota</taxon>
        <taxon>Actinomycetes</taxon>
        <taxon>Kitasatosporales</taxon>
        <taxon>Streptomycetaceae</taxon>
        <taxon>Streptomyces</taxon>
        <taxon>Streptomyces aurantiacus group</taxon>
    </lineage>
</organism>
<name>A0AAW8FNW6_9ACTN</name>
<dbReference type="InterPro" id="IPR001261">
    <property type="entry name" value="ArgE/DapE_CS"/>
</dbReference>
<dbReference type="InterPro" id="IPR011650">
    <property type="entry name" value="Peptidase_M20_dimer"/>
</dbReference>
<dbReference type="CDD" id="cd03894">
    <property type="entry name" value="M20_ArgE"/>
    <property type="match status" value="1"/>
</dbReference>
<dbReference type="InterPro" id="IPR050072">
    <property type="entry name" value="Peptidase_M20A"/>
</dbReference>
<dbReference type="Proteomes" id="UP001234216">
    <property type="component" value="Unassembled WGS sequence"/>
</dbReference>
<dbReference type="InterPro" id="IPR002933">
    <property type="entry name" value="Peptidase_M20"/>
</dbReference>